<organism evidence="1 2">
    <name type="scientific">Priapulus caudatus</name>
    <name type="common">Priapulid worm</name>
    <dbReference type="NCBI Taxonomy" id="37621"/>
    <lineage>
        <taxon>Eukaryota</taxon>
        <taxon>Metazoa</taxon>
        <taxon>Ecdysozoa</taxon>
        <taxon>Scalidophora</taxon>
        <taxon>Priapulida</taxon>
        <taxon>Priapulimorpha</taxon>
        <taxon>Priapulimorphida</taxon>
        <taxon>Priapulidae</taxon>
        <taxon>Priapulus</taxon>
    </lineage>
</organism>
<protein>
    <submittedName>
        <fullName evidence="2">Uncharacterized protein LOC106816294</fullName>
    </submittedName>
</protein>
<accession>A0ABM1EVZ1</accession>
<sequence length="121" mass="13013">MNVCLAESRQCLLCRKRSGDFGESCHARSEYGVLAGTYSGERIQKFRGILPIQVQGFQHEKTISLRSAARKFAKQRTEGTVLITAPDAPVTAGNISLALRPFVQSVLETANTPSGGEASAT</sequence>
<name>A0ABM1EVZ1_PRICU</name>
<keyword evidence="1" id="KW-1185">Reference proteome</keyword>
<gene>
    <name evidence="2" type="primary">LOC106816294</name>
</gene>
<evidence type="ECO:0000313" key="1">
    <source>
        <dbReference type="Proteomes" id="UP000695022"/>
    </source>
</evidence>
<dbReference type="GeneID" id="106816294"/>
<proteinExistence type="predicted"/>
<reference evidence="2" key="1">
    <citation type="submission" date="2025-08" db="UniProtKB">
        <authorList>
            <consortium name="RefSeq"/>
        </authorList>
    </citation>
    <scope>IDENTIFICATION</scope>
</reference>
<evidence type="ECO:0000313" key="2">
    <source>
        <dbReference type="RefSeq" id="XP_014676362.1"/>
    </source>
</evidence>
<dbReference type="RefSeq" id="XP_014676362.1">
    <property type="nucleotide sequence ID" value="XM_014820876.1"/>
</dbReference>
<dbReference type="Proteomes" id="UP000695022">
    <property type="component" value="Unplaced"/>
</dbReference>